<evidence type="ECO:0000313" key="2">
    <source>
        <dbReference type="EMBL" id="CAB4569611.1"/>
    </source>
</evidence>
<dbReference type="PANTHER" id="PTHR12350">
    <property type="entry name" value="HISTONE-LYSINE N-METHYLTRANSFERASE-RELATED"/>
    <property type="match status" value="1"/>
</dbReference>
<sequence length="189" mass="21057">MILDLQPQLDGKVFRCPEGVALTRGPMGLGLIVTRPFRAGEVIYRNESFTVPDTDHSYRVLVEIDGSVEEVRVTRTQSVKYGDGREFDIPGTFINHACNPTSMFFDLVADSGDEFYEQVALVDLAPGDPITIDYTLHDWDCDGHVFTCLCGSSECYGLVAGFKGLPRHVQDTMLHRIKGETARMWAALH</sequence>
<reference evidence="2" key="1">
    <citation type="submission" date="2020-05" db="EMBL/GenBank/DDBJ databases">
        <authorList>
            <person name="Chiriac C."/>
            <person name="Salcher M."/>
            <person name="Ghai R."/>
            <person name="Kavagutti S V."/>
        </authorList>
    </citation>
    <scope>NUCLEOTIDE SEQUENCE</scope>
</reference>
<dbReference type="InterPro" id="IPR046341">
    <property type="entry name" value="SET_dom_sf"/>
</dbReference>
<organism evidence="2">
    <name type="scientific">freshwater metagenome</name>
    <dbReference type="NCBI Taxonomy" id="449393"/>
    <lineage>
        <taxon>unclassified sequences</taxon>
        <taxon>metagenomes</taxon>
        <taxon>ecological metagenomes</taxon>
    </lineage>
</organism>
<accession>A0A6J6DZU6</accession>
<dbReference type="InterPro" id="IPR001214">
    <property type="entry name" value="SET_dom"/>
</dbReference>
<dbReference type="SUPFAM" id="SSF82199">
    <property type="entry name" value="SET domain"/>
    <property type="match status" value="1"/>
</dbReference>
<evidence type="ECO:0000259" key="1">
    <source>
        <dbReference type="PROSITE" id="PS50280"/>
    </source>
</evidence>
<dbReference type="InterPro" id="IPR053201">
    <property type="entry name" value="Flavunoidine_N-MTase"/>
</dbReference>
<dbReference type="PROSITE" id="PS50280">
    <property type="entry name" value="SET"/>
    <property type="match status" value="1"/>
</dbReference>
<dbReference type="Gene3D" id="2.170.270.10">
    <property type="entry name" value="SET domain"/>
    <property type="match status" value="1"/>
</dbReference>
<dbReference type="PANTHER" id="PTHR12350:SF19">
    <property type="entry name" value="SET DOMAIN-CONTAINING PROTEIN"/>
    <property type="match status" value="1"/>
</dbReference>
<proteinExistence type="predicted"/>
<gene>
    <name evidence="2" type="ORF">UFOPK1684_00631</name>
</gene>
<name>A0A6J6DZU6_9ZZZZ</name>
<dbReference type="Pfam" id="PF00856">
    <property type="entry name" value="SET"/>
    <property type="match status" value="1"/>
</dbReference>
<dbReference type="EMBL" id="CAEZTM010000021">
    <property type="protein sequence ID" value="CAB4569611.1"/>
    <property type="molecule type" value="Genomic_DNA"/>
</dbReference>
<protein>
    <submittedName>
        <fullName evidence="2">Unannotated protein</fullName>
    </submittedName>
</protein>
<feature type="domain" description="SET" evidence="1">
    <location>
        <begin position="18"/>
        <end position="135"/>
    </location>
</feature>
<dbReference type="AlphaFoldDB" id="A0A6J6DZU6"/>